<gene>
    <name evidence="1" type="ORF">BECKH772A_GA0070896_1003314</name>
    <name evidence="2" type="ORF">BECKH772B_GA0070898_1003214</name>
    <name evidence="3" type="ORF">BECKH772C_GA0070978_1003214</name>
</gene>
<dbReference type="AlphaFoldDB" id="A0A450UGG8"/>
<proteinExistence type="predicted"/>
<dbReference type="EMBL" id="CAADFG010000033">
    <property type="protein sequence ID" value="VFJ91616.1"/>
    <property type="molecule type" value="Genomic_DNA"/>
</dbReference>
<name>A0A450UGG8_9GAMM</name>
<evidence type="ECO:0000313" key="1">
    <source>
        <dbReference type="EMBL" id="VFJ91616.1"/>
    </source>
</evidence>
<sequence length="201" mass="22411">MKKTIRGIAGPCGFNDILYRGADASFHLSLRVSHSCHLDRRERSLSAKTDMLIEFLASLEMKTGKIRWNEASAPIGNFKTRPERRWTLRIPIRIMTGAIRRERRSMDLSGKSICYEIRRIGSPGKSIAPEAGVVRPVEKPMGFSGKRTCPMTKSIRPVGKSVGFVTKVMGIVTKSIDFVAELIAKREKSMGKRIPPITNGP</sequence>
<evidence type="ECO:0000313" key="2">
    <source>
        <dbReference type="EMBL" id="VFJ92691.1"/>
    </source>
</evidence>
<reference evidence="1" key="1">
    <citation type="submission" date="2019-02" db="EMBL/GenBank/DDBJ databases">
        <authorList>
            <person name="Gruber-Vodicka R. H."/>
            <person name="Seah K. B. B."/>
        </authorList>
    </citation>
    <scope>NUCLEOTIDE SEQUENCE</scope>
    <source>
        <strain evidence="3">BECK_SA2B12</strain>
        <strain evidence="1">BECK_SA2B15</strain>
        <strain evidence="2">BECK_SA2B20</strain>
    </source>
</reference>
<organism evidence="1">
    <name type="scientific">Candidatus Kentrum eta</name>
    <dbReference type="NCBI Taxonomy" id="2126337"/>
    <lineage>
        <taxon>Bacteria</taxon>
        <taxon>Pseudomonadati</taxon>
        <taxon>Pseudomonadota</taxon>
        <taxon>Gammaproteobacteria</taxon>
        <taxon>Candidatus Kentrum</taxon>
    </lineage>
</organism>
<protein>
    <submittedName>
        <fullName evidence="1">Uncharacterized protein</fullName>
    </submittedName>
</protein>
<accession>A0A450UGG8</accession>
<dbReference type="EMBL" id="CAADFJ010000032">
    <property type="protein sequence ID" value="VFJ99488.1"/>
    <property type="molecule type" value="Genomic_DNA"/>
</dbReference>
<evidence type="ECO:0000313" key="3">
    <source>
        <dbReference type="EMBL" id="VFJ99488.1"/>
    </source>
</evidence>
<dbReference type="EMBL" id="CAADFI010000032">
    <property type="protein sequence ID" value="VFJ92691.1"/>
    <property type="molecule type" value="Genomic_DNA"/>
</dbReference>